<gene>
    <name evidence="1" type="ORF">PGTUg99_018212</name>
</gene>
<reference evidence="1 2" key="1">
    <citation type="submission" date="2019-05" db="EMBL/GenBank/DDBJ databases">
        <title>Emergence of the Ug99 lineage of the wheat stem rust pathogen through somatic hybridization.</title>
        <authorList>
            <person name="Li F."/>
            <person name="Upadhyaya N.M."/>
            <person name="Sperschneider J."/>
            <person name="Matny O."/>
            <person name="Nguyen-Phuc H."/>
            <person name="Mago R."/>
            <person name="Raley C."/>
            <person name="Miller M.E."/>
            <person name="Silverstein K.A.T."/>
            <person name="Henningsen E."/>
            <person name="Hirsch C.D."/>
            <person name="Visser B."/>
            <person name="Pretorius Z.A."/>
            <person name="Steffenson B.J."/>
            <person name="Schwessinger B."/>
            <person name="Dodds P.N."/>
            <person name="Figueroa M."/>
        </authorList>
    </citation>
    <scope>NUCLEOTIDE SEQUENCE [LARGE SCALE GENOMIC DNA]</scope>
    <source>
        <strain evidence="1 2">Ug99</strain>
    </source>
</reference>
<organism evidence="1 2">
    <name type="scientific">Puccinia graminis f. sp. tritici</name>
    <dbReference type="NCBI Taxonomy" id="56615"/>
    <lineage>
        <taxon>Eukaryota</taxon>
        <taxon>Fungi</taxon>
        <taxon>Dikarya</taxon>
        <taxon>Basidiomycota</taxon>
        <taxon>Pucciniomycotina</taxon>
        <taxon>Pucciniomycetes</taxon>
        <taxon>Pucciniales</taxon>
        <taxon>Pucciniaceae</taxon>
        <taxon>Puccinia</taxon>
    </lineage>
</organism>
<evidence type="ECO:0000313" key="2">
    <source>
        <dbReference type="Proteomes" id="UP000325313"/>
    </source>
</evidence>
<accession>A0A5B0QLI1</accession>
<proteinExistence type="predicted"/>
<comment type="caution">
    <text evidence="1">The sequence shown here is derived from an EMBL/GenBank/DDBJ whole genome shotgun (WGS) entry which is preliminary data.</text>
</comment>
<dbReference type="EMBL" id="VDEP01000273">
    <property type="protein sequence ID" value="KAA1114087.1"/>
    <property type="molecule type" value="Genomic_DNA"/>
</dbReference>
<dbReference type="AlphaFoldDB" id="A0A5B0QLI1"/>
<name>A0A5B0QLI1_PUCGR</name>
<dbReference type="Proteomes" id="UP000325313">
    <property type="component" value="Unassembled WGS sequence"/>
</dbReference>
<evidence type="ECO:0000313" key="1">
    <source>
        <dbReference type="EMBL" id="KAA1114087.1"/>
    </source>
</evidence>
<sequence length="117" mass="12489">MRVQSSGWCGESAQQRLGFFCFASNHACLCYYVCLPLPCPTEPEPPVLTVASSTVLKGLPLPFPTEPEPPVLTVASSTVLKGLPLPCPTEPEPPVLTVASSTVLKAYIPIDYETGKL</sequence>
<protein>
    <submittedName>
        <fullName evidence="1">Uncharacterized protein</fullName>
    </submittedName>
</protein>